<dbReference type="PROSITE" id="PS00290">
    <property type="entry name" value="IG_MHC"/>
    <property type="match status" value="2"/>
</dbReference>
<keyword evidence="4" id="KW-0812">Transmembrane</keyword>
<feature type="domain" description="Ig-like" evidence="5">
    <location>
        <begin position="184"/>
        <end position="274"/>
    </location>
</feature>
<dbReference type="CDD" id="cd00098">
    <property type="entry name" value="IgC1"/>
    <property type="match status" value="1"/>
</dbReference>
<dbReference type="Pfam" id="PF07654">
    <property type="entry name" value="C1-set"/>
    <property type="match status" value="3"/>
</dbReference>
<organism evidence="6 7">
    <name type="scientific">Muraenolepis orangiensis</name>
    <name type="common">Patagonian moray cod</name>
    <dbReference type="NCBI Taxonomy" id="630683"/>
    <lineage>
        <taxon>Eukaryota</taxon>
        <taxon>Metazoa</taxon>
        <taxon>Chordata</taxon>
        <taxon>Craniata</taxon>
        <taxon>Vertebrata</taxon>
        <taxon>Euteleostomi</taxon>
        <taxon>Actinopterygii</taxon>
        <taxon>Neopterygii</taxon>
        <taxon>Teleostei</taxon>
        <taxon>Neoteleostei</taxon>
        <taxon>Acanthomorphata</taxon>
        <taxon>Zeiogadaria</taxon>
        <taxon>Gadariae</taxon>
        <taxon>Gadiformes</taxon>
        <taxon>Muraenolepidoidei</taxon>
        <taxon>Muraenolepididae</taxon>
        <taxon>Muraenolepis</taxon>
    </lineage>
</organism>
<dbReference type="PANTHER" id="PTHR23411">
    <property type="entry name" value="TAPASIN"/>
    <property type="match status" value="1"/>
</dbReference>
<dbReference type="Gene3D" id="2.60.40.10">
    <property type="entry name" value="Immunoglobulins"/>
    <property type="match status" value="3"/>
</dbReference>
<name>A0A9Q0D7U3_9TELE</name>
<dbReference type="EMBL" id="JANIIK010000375">
    <property type="protein sequence ID" value="KAJ3583401.1"/>
    <property type="molecule type" value="Genomic_DNA"/>
</dbReference>
<dbReference type="InterPro" id="IPR050380">
    <property type="entry name" value="Immune_Resp_Modulators"/>
</dbReference>
<comment type="caution">
    <text evidence="6">The sequence shown here is derived from an EMBL/GenBank/DDBJ whole genome shotgun (WGS) entry which is preliminary data.</text>
</comment>
<dbReference type="InterPro" id="IPR003597">
    <property type="entry name" value="Ig_C1-set"/>
</dbReference>
<evidence type="ECO:0000256" key="2">
    <source>
        <dbReference type="ARBA" id="ARBA00023319"/>
    </source>
</evidence>
<dbReference type="InterPro" id="IPR013783">
    <property type="entry name" value="Ig-like_fold"/>
</dbReference>
<keyword evidence="4" id="KW-1133">Transmembrane helix</keyword>
<reference evidence="6" key="1">
    <citation type="submission" date="2022-07" db="EMBL/GenBank/DDBJ databases">
        <title>Chromosome-level genome of Muraenolepis orangiensis.</title>
        <authorList>
            <person name="Kim J."/>
        </authorList>
    </citation>
    <scope>NUCLEOTIDE SEQUENCE</scope>
    <source>
        <strain evidence="6">KU_S4_2022</strain>
        <tissue evidence="6">Muscle</tissue>
    </source>
</reference>
<dbReference type="AlphaFoldDB" id="A0A9Q0D7U3"/>
<evidence type="ECO:0000313" key="7">
    <source>
        <dbReference type="Proteomes" id="UP001148018"/>
    </source>
</evidence>
<keyword evidence="4" id="KW-0472">Membrane</keyword>
<proteinExistence type="predicted"/>
<keyword evidence="1" id="KW-1015">Disulfide bond</keyword>
<accession>A0A9Q0D7U3</accession>
<dbReference type="Proteomes" id="UP001148018">
    <property type="component" value="Unassembled WGS sequence"/>
</dbReference>
<evidence type="ECO:0000256" key="3">
    <source>
        <dbReference type="SAM" id="MobiDB-lite"/>
    </source>
</evidence>
<dbReference type="OrthoDB" id="9945861at2759"/>
<sequence>MEDFSITWRVGGTNTTQNIRTEQPVSNSNGTETMRNFLSVSAEKWQTYVPFSCEAKHPCARQSRKELISKSKDPKLPTVEILPLSDWEALGSNAATLRCLISGFFPSDIMVTWEKDGLGVPSSDYVISPVYRYSGSSTYSTSSRLNISITEQDQESTYTCVVKHESSQELLKSNIEHVFGSLSPSRPSAVLLQGPQELVCLAYGFSPAQSISITWFLDGTASLQSYNTSEPHRGPKGKFSIQSRLPLSPSKWLPGEVYTCRVNHSTAIIALNISKPEILEGIVFFDENKQVFVQDVREGNWLMTSTFLLLFFVSLFYGIVVTLIKTKRRGPQETSSATVIPAERRRISGTLLKIF</sequence>
<evidence type="ECO:0000256" key="1">
    <source>
        <dbReference type="ARBA" id="ARBA00023157"/>
    </source>
</evidence>
<dbReference type="SMART" id="SM00407">
    <property type="entry name" value="IGc1"/>
    <property type="match status" value="3"/>
</dbReference>
<protein>
    <recommendedName>
        <fullName evidence="5">Ig-like domain-containing protein</fullName>
    </recommendedName>
</protein>
<evidence type="ECO:0000313" key="6">
    <source>
        <dbReference type="EMBL" id="KAJ3583401.1"/>
    </source>
</evidence>
<dbReference type="SUPFAM" id="SSF48726">
    <property type="entry name" value="Immunoglobulin"/>
    <property type="match status" value="3"/>
</dbReference>
<dbReference type="PROSITE" id="PS50835">
    <property type="entry name" value="IG_LIKE"/>
    <property type="match status" value="2"/>
</dbReference>
<feature type="region of interest" description="Disordered" evidence="3">
    <location>
        <begin position="13"/>
        <end position="32"/>
    </location>
</feature>
<evidence type="ECO:0000256" key="4">
    <source>
        <dbReference type="SAM" id="Phobius"/>
    </source>
</evidence>
<feature type="domain" description="Ig-like" evidence="5">
    <location>
        <begin position="77"/>
        <end position="176"/>
    </location>
</feature>
<keyword evidence="2" id="KW-0393">Immunoglobulin domain</keyword>
<dbReference type="InterPro" id="IPR036179">
    <property type="entry name" value="Ig-like_dom_sf"/>
</dbReference>
<keyword evidence="7" id="KW-1185">Reference proteome</keyword>
<gene>
    <name evidence="6" type="ORF">NHX12_017465</name>
</gene>
<dbReference type="FunFam" id="2.60.40.10:FF:000283">
    <property type="entry name" value="Immunoglobulin kappa constant"/>
    <property type="match status" value="1"/>
</dbReference>
<dbReference type="InterPro" id="IPR007110">
    <property type="entry name" value="Ig-like_dom"/>
</dbReference>
<evidence type="ECO:0000259" key="5">
    <source>
        <dbReference type="PROSITE" id="PS50835"/>
    </source>
</evidence>
<dbReference type="InterPro" id="IPR003006">
    <property type="entry name" value="Ig/MHC_CS"/>
</dbReference>
<feature type="transmembrane region" description="Helical" evidence="4">
    <location>
        <begin position="301"/>
        <end position="324"/>
    </location>
</feature>